<reference evidence="1" key="1">
    <citation type="submission" date="2021-05" db="EMBL/GenBank/DDBJ databases">
        <authorList>
            <person name="Alioto T."/>
            <person name="Alioto T."/>
            <person name="Gomez Garrido J."/>
        </authorList>
    </citation>
    <scope>NUCLEOTIDE SEQUENCE</scope>
</reference>
<proteinExistence type="predicted"/>
<evidence type="ECO:0000313" key="1">
    <source>
        <dbReference type="EMBL" id="CAG6509427.1"/>
    </source>
</evidence>
<name>A0A8D8GGR8_CULPI</name>
<dbReference type="AlphaFoldDB" id="A0A8D8GGR8"/>
<dbReference type="EMBL" id="HBUE01159452">
    <property type="protein sequence ID" value="CAG6509427.1"/>
    <property type="molecule type" value="Transcribed_RNA"/>
</dbReference>
<protein>
    <submittedName>
        <fullName evidence="1">(northern house mosquito) hypothetical protein</fullName>
    </submittedName>
</protein>
<dbReference type="EMBL" id="HBUE01264590">
    <property type="protein sequence ID" value="CAG6560807.1"/>
    <property type="molecule type" value="Transcribed_RNA"/>
</dbReference>
<sequence length="144" mass="16069">MLRIAQIVANIVKSICTPSWRLSTRFHEKDELVGWLALLLLLVFGRRSDRNFPLAGPLGNSAKGASFWPLILAGTAPRDDDGLGMMIHFAAPLFLDFTSHAVAISSCFTHTLAFPKLFFFAFPQNSRSFPLFSSPAAWTLIFFY</sequence>
<organism evidence="1">
    <name type="scientific">Culex pipiens</name>
    <name type="common">House mosquito</name>
    <dbReference type="NCBI Taxonomy" id="7175"/>
    <lineage>
        <taxon>Eukaryota</taxon>
        <taxon>Metazoa</taxon>
        <taxon>Ecdysozoa</taxon>
        <taxon>Arthropoda</taxon>
        <taxon>Hexapoda</taxon>
        <taxon>Insecta</taxon>
        <taxon>Pterygota</taxon>
        <taxon>Neoptera</taxon>
        <taxon>Endopterygota</taxon>
        <taxon>Diptera</taxon>
        <taxon>Nematocera</taxon>
        <taxon>Culicoidea</taxon>
        <taxon>Culicidae</taxon>
        <taxon>Culicinae</taxon>
        <taxon>Culicini</taxon>
        <taxon>Culex</taxon>
        <taxon>Culex</taxon>
    </lineage>
</organism>
<accession>A0A8D8GGR8</accession>